<reference evidence="2 3" key="1">
    <citation type="journal article" date="2018" name="Front. Plant Sci.">
        <title>Red Clover (Trifolium pratense) and Zigzag Clover (T. medium) - A Picture of Genomic Similarities and Differences.</title>
        <authorList>
            <person name="Dluhosova J."/>
            <person name="Istvanek J."/>
            <person name="Nedelnik J."/>
            <person name="Repkova J."/>
        </authorList>
    </citation>
    <scope>NUCLEOTIDE SEQUENCE [LARGE SCALE GENOMIC DNA]</scope>
    <source>
        <strain evidence="3">cv. 10/8</strain>
        <tissue evidence="2">Leaf</tissue>
    </source>
</reference>
<sequence length="107" mass="11886">MYADDIMIFFKGKFINIEALQLLFQRYALNSGQFVSPSKSTVFAGSISSTRLHSIAVKLGFGIGSLPFLYLGVPIFKGKPKTRYLRPVADRVRLKLSAWKASLLSIA</sequence>
<keyword evidence="3" id="KW-1185">Reference proteome</keyword>
<feature type="non-terminal residue" evidence="2">
    <location>
        <position position="107"/>
    </location>
</feature>
<dbReference type="AlphaFoldDB" id="A0A392QX55"/>
<dbReference type="Proteomes" id="UP000265520">
    <property type="component" value="Unassembled WGS sequence"/>
</dbReference>
<keyword evidence="2" id="KW-0695">RNA-directed DNA polymerase</keyword>
<dbReference type="GO" id="GO:0003964">
    <property type="term" value="F:RNA-directed DNA polymerase activity"/>
    <property type="evidence" value="ECO:0007669"/>
    <property type="project" value="UniProtKB-KW"/>
</dbReference>
<proteinExistence type="predicted"/>
<name>A0A392QX55_9FABA</name>
<feature type="transmembrane region" description="Helical" evidence="1">
    <location>
        <begin position="55"/>
        <end position="76"/>
    </location>
</feature>
<comment type="caution">
    <text evidence="2">The sequence shown here is derived from an EMBL/GenBank/DDBJ whole genome shotgun (WGS) entry which is preliminary data.</text>
</comment>
<dbReference type="PANTHER" id="PTHR33116">
    <property type="entry name" value="REVERSE TRANSCRIPTASE ZINC-BINDING DOMAIN-CONTAINING PROTEIN-RELATED-RELATED"/>
    <property type="match status" value="1"/>
</dbReference>
<accession>A0A392QX55</accession>
<keyword evidence="1" id="KW-0472">Membrane</keyword>
<protein>
    <submittedName>
        <fullName evidence="2">RNA-directed DNA polymerase (Reverse transcriptase)</fullName>
    </submittedName>
</protein>
<evidence type="ECO:0000313" key="2">
    <source>
        <dbReference type="EMBL" id="MCI28434.1"/>
    </source>
</evidence>
<evidence type="ECO:0000256" key="1">
    <source>
        <dbReference type="SAM" id="Phobius"/>
    </source>
</evidence>
<keyword evidence="1" id="KW-0812">Transmembrane</keyword>
<keyword evidence="2" id="KW-0808">Transferase</keyword>
<organism evidence="2 3">
    <name type="scientific">Trifolium medium</name>
    <dbReference type="NCBI Taxonomy" id="97028"/>
    <lineage>
        <taxon>Eukaryota</taxon>
        <taxon>Viridiplantae</taxon>
        <taxon>Streptophyta</taxon>
        <taxon>Embryophyta</taxon>
        <taxon>Tracheophyta</taxon>
        <taxon>Spermatophyta</taxon>
        <taxon>Magnoliopsida</taxon>
        <taxon>eudicotyledons</taxon>
        <taxon>Gunneridae</taxon>
        <taxon>Pentapetalae</taxon>
        <taxon>rosids</taxon>
        <taxon>fabids</taxon>
        <taxon>Fabales</taxon>
        <taxon>Fabaceae</taxon>
        <taxon>Papilionoideae</taxon>
        <taxon>50 kb inversion clade</taxon>
        <taxon>NPAAA clade</taxon>
        <taxon>Hologalegina</taxon>
        <taxon>IRL clade</taxon>
        <taxon>Trifolieae</taxon>
        <taxon>Trifolium</taxon>
    </lineage>
</organism>
<evidence type="ECO:0000313" key="3">
    <source>
        <dbReference type="Proteomes" id="UP000265520"/>
    </source>
</evidence>
<dbReference type="EMBL" id="LXQA010165717">
    <property type="protein sequence ID" value="MCI28434.1"/>
    <property type="molecule type" value="Genomic_DNA"/>
</dbReference>
<keyword evidence="2" id="KW-0548">Nucleotidyltransferase</keyword>
<keyword evidence="1" id="KW-1133">Transmembrane helix</keyword>
<dbReference type="PANTHER" id="PTHR33116:SF80">
    <property type="entry name" value="REVERSE TRANSCRIPTASE ZINC-BINDING DOMAIN-CONTAINING PROTEIN"/>
    <property type="match status" value="1"/>
</dbReference>